<organism evidence="2 3">
    <name type="scientific">Oryzomicrobium terrae</name>
    <dbReference type="NCBI Taxonomy" id="1735038"/>
    <lineage>
        <taxon>Bacteria</taxon>
        <taxon>Pseudomonadati</taxon>
        <taxon>Pseudomonadota</taxon>
        <taxon>Betaproteobacteria</taxon>
        <taxon>Rhodocyclales</taxon>
        <taxon>Rhodocyclaceae</taxon>
        <taxon>Oryzomicrobium</taxon>
    </lineage>
</organism>
<feature type="region of interest" description="Disordered" evidence="1">
    <location>
        <begin position="46"/>
        <end position="71"/>
    </location>
</feature>
<reference evidence="2 3" key="1">
    <citation type="submission" date="2017-07" db="EMBL/GenBank/DDBJ databases">
        <title>Complete genome sequence of Oryzomicrobium terrae TPP412.</title>
        <authorList>
            <person name="Chiu L.-W."/>
            <person name="Lo K.-J."/>
            <person name="Tsai Y.-M."/>
            <person name="Lin S.-S."/>
            <person name="Kuo C.-H."/>
            <person name="Liu C.-T."/>
        </authorList>
    </citation>
    <scope>NUCLEOTIDE SEQUENCE [LARGE SCALE GENOMIC DNA]</scope>
    <source>
        <strain evidence="2 3">TPP412</strain>
    </source>
</reference>
<sequence>MKIVDTTLQQTSAHREESRTDLAHESRITAVSGGLFGALMAQARSGAAPGSSDTVSNVASASGSGDSSAPPLPPGFLAIDWNALSSEAPSQTDHLRLQKTLERLLADLLAILRGEPADGSAPLSLSDLLPATKAVSDGAADTDPAVAASNRRPAVAVTWQSTTTTAHYESEAVSYCAKGQVCTADGRQIDVSLDFALARESLAVSRVEQSGKAYYFKDPLVVSLPGGTANLDGPGLSFDLDADGTAEAIPFTGRGSALLAWDRNGNGSIDDGRELFGALSGDGFADLAALDSDHNGWIDEADPVWSHLVLWQRQMTEAAAPSSTSSASAAGTPPAVTDRLISLKEAGIGALSVSGVSTPFLYKRQQDDGSSDVQGMLRASGVYLMEDGRPGALQQVDLAV</sequence>
<dbReference type="AlphaFoldDB" id="A0A5C1E5F3"/>
<feature type="compositionally biased region" description="Low complexity" evidence="1">
    <location>
        <begin position="59"/>
        <end position="69"/>
    </location>
</feature>
<keyword evidence="3" id="KW-1185">Reference proteome</keyword>
<protein>
    <recommendedName>
        <fullName evidence="4">VCBS repeat-containing protein</fullName>
    </recommendedName>
</protein>
<dbReference type="EMBL" id="CP022579">
    <property type="protein sequence ID" value="QEL63507.1"/>
    <property type="molecule type" value="Genomic_DNA"/>
</dbReference>
<dbReference type="RefSeq" id="WP_149424493.1">
    <property type="nucleotide sequence ID" value="NZ_CP022579.1"/>
</dbReference>
<feature type="compositionally biased region" description="Polar residues" evidence="1">
    <location>
        <begin position="1"/>
        <end position="12"/>
    </location>
</feature>
<dbReference type="KEGG" id="otr:OTERR_00310"/>
<proteinExistence type="predicted"/>
<dbReference type="PANTHER" id="PTHR39431">
    <property type="entry name" value="FRPA/C-RELATED PROTEIN"/>
    <property type="match status" value="1"/>
</dbReference>
<evidence type="ECO:0008006" key="4">
    <source>
        <dbReference type="Google" id="ProtNLM"/>
    </source>
</evidence>
<evidence type="ECO:0000313" key="2">
    <source>
        <dbReference type="EMBL" id="QEL63507.1"/>
    </source>
</evidence>
<dbReference type="PANTHER" id="PTHR39431:SF1">
    <property type="entry name" value="FRPA_C-RELATED PROTEIN"/>
    <property type="match status" value="1"/>
</dbReference>
<feature type="region of interest" description="Disordered" evidence="1">
    <location>
        <begin position="1"/>
        <end position="21"/>
    </location>
</feature>
<accession>A0A5C1E5F3</accession>
<evidence type="ECO:0000256" key="1">
    <source>
        <dbReference type="SAM" id="MobiDB-lite"/>
    </source>
</evidence>
<gene>
    <name evidence="2" type="ORF">OTERR_00310</name>
</gene>
<evidence type="ECO:0000313" key="3">
    <source>
        <dbReference type="Proteomes" id="UP000323671"/>
    </source>
</evidence>
<dbReference type="Proteomes" id="UP000323671">
    <property type="component" value="Chromosome"/>
</dbReference>
<name>A0A5C1E5F3_9RHOO</name>